<feature type="domain" description="Gfo/Idh/MocA-like oxidoreductase N-terminal" evidence="2">
    <location>
        <begin position="23"/>
        <end position="139"/>
    </location>
</feature>
<evidence type="ECO:0000256" key="1">
    <source>
        <dbReference type="ARBA" id="ARBA00010928"/>
    </source>
</evidence>
<dbReference type="InterPro" id="IPR000683">
    <property type="entry name" value="Gfo/Idh/MocA-like_OxRdtase_N"/>
</dbReference>
<dbReference type="SUPFAM" id="SSF51735">
    <property type="entry name" value="NAD(P)-binding Rossmann-fold domains"/>
    <property type="match status" value="1"/>
</dbReference>
<dbReference type="InterPro" id="IPR004104">
    <property type="entry name" value="Gfo/Idh/MocA-like_OxRdtase_C"/>
</dbReference>
<dbReference type="Gene3D" id="3.40.50.720">
    <property type="entry name" value="NAD(P)-binding Rossmann-like Domain"/>
    <property type="match status" value="1"/>
</dbReference>
<reference evidence="4 5" key="1">
    <citation type="submission" date="2017-06" db="EMBL/GenBank/DDBJ databases">
        <title>Draft Genome Sequence of Natranaerobius trueperi halophilic, alkalithermophilic bacteria from soda lakes.</title>
        <authorList>
            <person name="Zhao B."/>
        </authorList>
    </citation>
    <scope>NUCLEOTIDE SEQUENCE [LARGE SCALE GENOMIC DNA]</scope>
    <source>
        <strain evidence="4 5">DSM 18760</strain>
    </source>
</reference>
<sequence>MLFDIVDTLDLGGEVLNSSKYTVALIGAGHRGKNIYGNFIKKHCSDINITAVAEPNLYKRKAFAKEHNIPYERQYKNYEQLFEQGKIADALLITTMDHDHYHPTIKGLEIGYKILLEKPIAPNFDEFQKLVDKTRENRDSILIAHVLRYTPFYKQLKETLNKSEIGDIKAINHTENVGYYHFVHSYVRGNWRNESVSAPLALAKSSHDFDLLTWLLNNKKCKTVFAQGKQNYFIKDNHPYNAGKHCNRCEAENNCPYSAKHIYLSKNLPWPKEVVKTMPPLYQRKLGVKFTDLGKCVYLLDNTMPEVITANLNYQDNIQVNFTLNGLSKEMTRVTKIYGTKGEIRADFAQNKIQLLPFRKKEENIEPPYKQGAHGGGDLGLMEHFESYLKEEYEKDTSTLEASIESHIVGFAVEQSRRTNKITSVDDFRTNL</sequence>
<feature type="domain" description="Gfo/Idh/MocA-like oxidoreductase C-terminal" evidence="3">
    <location>
        <begin position="157"/>
        <end position="421"/>
    </location>
</feature>
<keyword evidence="5" id="KW-1185">Reference proteome</keyword>
<protein>
    <submittedName>
        <fullName evidence="4">Oxidoreductase</fullName>
    </submittedName>
</protein>
<evidence type="ECO:0000313" key="5">
    <source>
        <dbReference type="Proteomes" id="UP000214588"/>
    </source>
</evidence>
<dbReference type="Pfam" id="PF01408">
    <property type="entry name" value="GFO_IDH_MocA"/>
    <property type="match status" value="1"/>
</dbReference>
<dbReference type="InterPro" id="IPR036291">
    <property type="entry name" value="NAD(P)-bd_dom_sf"/>
</dbReference>
<dbReference type="Pfam" id="PF02894">
    <property type="entry name" value="GFO_IDH_MocA_C"/>
    <property type="match status" value="1"/>
</dbReference>
<evidence type="ECO:0000259" key="2">
    <source>
        <dbReference type="Pfam" id="PF01408"/>
    </source>
</evidence>
<dbReference type="PANTHER" id="PTHR43377:SF2">
    <property type="entry name" value="BINDING ROSSMANN FOLD OXIDOREDUCTASE, PUTATIVE (AFU_ORTHOLOGUE AFUA_4G00560)-RELATED"/>
    <property type="match status" value="1"/>
</dbReference>
<comment type="caution">
    <text evidence="4">The sequence shown here is derived from an EMBL/GenBank/DDBJ whole genome shotgun (WGS) entry which is preliminary data.</text>
</comment>
<evidence type="ECO:0000259" key="3">
    <source>
        <dbReference type="Pfam" id="PF02894"/>
    </source>
</evidence>
<dbReference type="AlphaFoldDB" id="A0A226C304"/>
<dbReference type="Proteomes" id="UP000214588">
    <property type="component" value="Unassembled WGS sequence"/>
</dbReference>
<dbReference type="EMBL" id="NIQC01000002">
    <property type="protein sequence ID" value="OWZ84770.1"/>
    <property type="molecule type" value="Genomic_DNA"/>
</dbReference>
<dbReference type="GO" id="GO:0000166">
    <property type="term" value="F:nucleotide binding"/>
    <property type="evidence" value="ECO:0007669"/>
    <property type="project" value="InterPro"/>
</dbReference>
<name>A0A226C304_9FIRM</name>
<dbReference type="Gene3D" id="3.30.360.10">
    <property type="entry name" value="Dihydrodipicolinate Reductase, domain 2"/>
    <property type="match status" value="1"/>
</dbReference>
<accession>A0A226C304</accession>
<dbReference type="SUPFAM" id="SSF55347">
    <property type="entry name" value="Glyceraldehyde-3-phosphate dehydrogenase-like, C-terminal domain"/>
    <property type="match status" value="1"/>
</dbReference>
<dbReference type="InterPro" id="IPR051450">
    <property type="entry name" value="Gfo/Idh/MocA_Oxidoreductases"/>
</dbReference>
<comment type="similarity">
    <text evidence="1">Belongs to the Gfo/Idh/MocA family.</text>
</comment>
<dbReference type="PANTHER" id="PTHR43377">
    <property type="entry name" value="BILIVERDIN REDUCTASE A"/>
    <property type="match status" value="1"/>
</dbReference>
<evidence type="ECO:0000313" key="4">
    <source>
        <dbReference type="EMBL" id="OWZ84770.1"/>
    </source>
</evidence>
<organism evidence="4 5">
    <name type="scientific">Natranaerobius trueperi</name>
    <dbReference type="NCBI Taxonomy" id="759412"/>
    <lineage>
        <taxon>Bacteria</taxon>
        <taxon>Bacillati</taxon>
        <taxon>Bacillota</taxon>
        <taxon>Clostridia</taxon>
        <taxon>Natranaerobiales</taxon>
        <taxon>Natranaerobiaceae</taxon>
        <taxon>Natranaerobius</taxon>
    </lineage>
</organism>
<gene>
    <name evidence="4" type="ORF">CDO51_01760</name>
</gene>
<proteinExistence type="inferred from homology"/>